<accession>A0A7S2BQQ9</accession>
<protein>
    <submittedName>
        <fullName evidence="2">Uncharacterized protein</fullName>
    </submittedName>
</protein>
<keyword evidence="1" id="KW-0472">Membrane</keyword>
<name>A0A7S2BQQ9_9EUKA</name>
<organism evidence="2">
    <name type="scientific">Haptolina brevifila</name>
    <dbReference type="NCBI Taxonomy" id="156173"/>
    <lineage>
        <taxon>Eukaryota</taxon>
        <taxon>Haptista</taxon>
        <taxon>Haptophyta</taxon>
        <taxon>Prymnesiophyceae</taxon>
        <taxon>Prymnesiales</taxon>
        <taxon>Prymnesiaceae</taxon>
        <taxon>Haptolina</taxon>
    </lineage>
</organism>
<gene>
    <name evidence="2" type="ORF">CBRE1094_LOCUS3391</name>
</gene>
<proteinExistence type="predicted"/>
<evidence type="ECO:0000256" key="1">
    <source>
        <dbReference type="SAM" id="Phobius"/>
    </source>
</evidence>
<dbReference type="AlphaFoldDB" id="A0A7S2BQQ9"/>
<feature type="transmembrane region" description="Helical" evidence="1">
    <location>
        <begin position="354"/>
        <end position="377"/>
    </location>
</feature>
<evidence type="ECO:0000313" key="2">
    <source>
        <dbReference type="EMBL" id="CAD9404006.1"/>
    </source>
</evidence>
<keyword evidence="1" id="KW-0812">Transmembrane</keyword>
<sequence>MCGSFGFCSFTCTKTDPTQPRTQCIPAPKPCSKAPTVCDGCSAYAHCFDGGYNNKCPIGLYMAAKCFQEVCLPYRLCRAPPTPPSAPPSPPALPLPPSHPPTASFPCDECTAHGFLEDLCQCGACSSVAPCLSTHECDQSYEQACHLDASPKCKDEPDECLICRSWRDCLLDIVFSALEGCSGMPQMCSSRCLPYRHCVAKPLSPPPFLPLSPPPFLPPPPSPPTPLPSPIFTCPAGGCHEHACSCYDKAFYMSHPICYERAGCYLAEAHVPILVKPCARDDVGCCDEFADVSGAFYHGVFCYTHAGCWTLPAGAHSPYSNSSYPTTPWPTNTTPHLEGTYCTSSEQAAPWRSVAVAMSCLCATLLFLIGVAAFIVYRRYSSRRLSVASAINMHTGTAVEGQAALLGSINDNAVSNVAYDACSAVSFTPPATMEAI</sequence>
<reference evidence="2" key="1">
    <citation type="submission" date="2021-01" db="EMBL/GenBank/DDBJ databases">
        <authorList>
            <person name="Corre E."/>
            <person name="Pelletier E."/>
            <person name="Niang G."/>
            <person name="Scheremetjew M."/>
            <person name="Finn R."/>
            <person name="Kale V."/>
            <person name="Holt S."/>
            <person name="Cochrane G."/>
            <person name="Meng A."/>
            <person name="Brown T."/>
            <person name="Cohen L."/>
        </authorList>
    </citation>
    <scope>NUCLEOTIDE SEQUENCE</scope>
    <source>
        <strain evidence="2">UTEX LB 985</strain>
    </source>
</reference>
<keyword evidence="1" id="KW-1133">Transmembrane helix</keyword>
<dbReference type="EMBL" id="HBGU01006222">
    <property type="protein sequence ID" value="CAD9404006.1"/>
    <property type="molecule type" value="Transcribed_RNA"/>
</dbReference>